<dbReference type="PROSITE" id="PS51796">
    <property type="entry name" value="MSS4"/>
    <property type="match status" value="1"/>
</dbReference>
<protein>
    <recommendedName>
        <fullName evidence="7">Mss4-like protein</fullName>
    </recommendedName>
</protein>
<name>A0A2P6NSR7_9EUKA</name>
<evidence type="ECO:0000256" key="4">
    <source>
        <dbReference type="SAM" id="MobiDB-lite"/>
    </source>
</evidence>
<evidence type="ECO:0000256" key="3">
    <source>
        <dbReference type="ARBA" id="ARBA00022927"/>
    </source>
</evidence>
<dbReference type="GO" id="GO:0005085">
    <property type="term" value="F:guanyl-nucleotide exchange factor activity"/>
    <property type="evidence" value="ECO:0007669"/>
    <property type="project" value="UniProtKB-KW"/>
</dbReference>
<dbReference type="AlphaFoldDB" id="A0A2P6NSR7"/>
<keyword evidence="1" id="KW-0813">Transport</keyword>
<dbReference type="Gene3D" id="2.170.150.10">
    <property type="entry name" value="Metal Binding Protein, Guanine Nucleotide Exchange Factor, Chain A"/>
    <property type="match status" value="1"/>
</dbReference>
<dbReference type="InParanoid" id="A0A2P6NSR7"/>
<dbReference type="FunFam" id="2.170.150.10:FF:000005">
    <property type="entry name" value="Guanine nucleotide exchange factor MSS4"/>
    <property type="match status" value="1"/>
</dbReference>
<dbReference type="STRING" id="1890364.A0A2P6NSR7"/>
<dbReference type="GO" id="GO:0007264">
    <property type="term" value="P:small GTPase-mediated signal transduction"/>
    <property type="evidence" value="ECO:0007669"/>
    <property type="project" value="InterPro"/>
</dbReference>
<accession>A0A2P6NSR7</accession>
<comment type="caution">
    <text evidence="5">The sequence shown here is derived from an EMBL/GenBank/DDBJ whole genome shotgun (WGS) entry which is preliminary data.</text>
</comment>
<evidence type="ECO:0000256" key="2">
    <source>
        <dbReference type="ARBA" id="ARBA00022658"/>
    </source>
</evidence>
<gene>
    <name evidence="5" type="ORF">PROFUN_04991</name>
</gene>
<dbReference type="InterPro" id="IPR011057">
    <property type="entry name" value="Mss4-like_sf"/>
</dbReference>
<dbReference type="Pfam" id="PF04421">
    <property type="entry name" value="Mss4"/>
    <property type="match status" value="1"/>
</dbReference>
<dbReference type="InterPro" id="IPR007515">
    <property type="entry name" value="Mss4"/>
</dbReference>
<dbReference type="SUPFAM" id="SSF51316">
    <property type="entry name" value="Mss4-like"/>
    <property type="match status" value="1"/>
</dbReference>
<feature type="region of interest" description="Disordered" evidence="4">
    <location>
        <begin position="1"/>
        <end position="24"/>
    </location>
</feature>
<feature type="compositionally biased region" description="Polar residues" evidence="4">
    <location>
        <begin position="1"/>
        <end position="11"/>
    </location>
</feature>
<keyword evidence="2" id="KW-0344">Guanine-nucleotide releasing factor</keyword>
<dbReference type="OrthoDB" id="30840at2759"/>
<keyword evidence="3" id="KW-0653">Protein transport</keyword>
<reference evidence="5 6" key="1">
    <citation type="journal article" date="2018" name="Genome Biol. Evol.">
        <title>Multiple Roots of Fruiting Body Formation in Amoebozoa.</title>
        <authorList>
            <person name="Hillmann F."/>
            <person name="Forbes G."/>
            <person name="Novohradska S."/>
            <person name="Ferling I."/>
            <person name="Riege K."/>
            <person name="Groth M."/>
            <person name="Westermann M."/>
            <person name="Marz M."/>
            <person name="Spaller T."/>
            <person name="Winckler T."/>
            <person name="Schaap P."/>
            <person name="Glockner G."/>
        </authorList>
    </citation>
    <scope>NUCLEOTIDE SEQUENCE [LARGE SCALE GENOMIC DNA]</scope>
    <source>
        <strain evidence="5 6">Jena</strain>
    </source>
</reference>
<dbReference type="EMBL" id="MDYQ01000024">
    <property type="protein sequence ID" value="PRP87009.1"/>
    <property type="molecule type" value="Genomic_DNA"/>
</dbReference>
<proteinExistence type="predicted"/>
<dbReference type="InterPro" id="IPR011323">
    <property type="entry name" value="Mss4/transl-control_tumour"/>
</dbReference>
<dbReference type="PANTHER" id="PTHR13276">
    <property type="entry name" value="GUANINE NUCLEOTIDE EXCHANGE FACTOR MSS4"/>
    <property type="match status" value="1"/>
</dbReference>
<dbReference type="Proteomes" id="UP000241769">
    <property type="component" value="Unassembled WGS sequence"/>
</dbReference>
<evidence type="ECO:0000313" key="5">
    <source>
        <dbReference type="EMBL" id="PRP87009.1"/>
    </source>
</evidence>
<sequence>MSESAETTITDTPREETPNPVTEQTQAQTYSLDENGHNAQLIQCNCCPSKMLKPGTVSLVEKEITLHMSRQRKDTDSSETEVLRHFWFVKDMFTFENIGFTRNVDTSYKYLTCADCEQDVVGIQFLEGPDTDGMYLAASRVRYVD</sequence>
<evidence type="ECO:0000256" key="1">
    <source>
        <dbReference type="ARBA" id="ARBA00022448"/>
    </source>
</evidence>
<dbReference type="GO" id="GO:0006892">
    <property type="term" value="P:post-Golgi vesicle-mediated transport"/>
    <property type="evidence" value="ECO:0007669"/>
    <property type="project" value="TreeGrafter"/>
</dbReference>
<dbReference type="GO" id="GO:0016020">
    <property type="term" value="C:membrane"/>
    <property type="evidence" value="ECO:0007669"/>
    <property type="project" value="TreeGrafter"/>
</dbReference>
<keyword evidence="6" id="KW-1185">Reference proteome</keyword>
<evidence type="ECO:0008006" key="7">
    <source>
        <dbReference type="Google" id="ProtNLM"/>
    </source>
</evidence>
<dbReference type="GO" id="GO:0008270">
    <property type="term" value="F:zinc ion binding"/>
    <property type="evidence" value="ECO:0007669"/>
    <property type="project" value="TreeGrafter"/>
</dbReference>
<dbReference type="PANTHER" id="PTHR13276:SF0">
    <property type="entry name" value="GUANINE NUCLEOTIDE EXCHANGE FACTOR MSS4"/>
    <property type="match status" value="1"/>
</dbReference>
<dbReference type="FunCoup" id="A0A2P6NSR7">
    <property type="interactions" value="22"/>
</dbReference>
<dbReference type="GO" id="GO:0015031">
    <property type="term" value="P:protein transport"/>
    <property type="evidence" value="ECO:0007669"/>
    <property type="project" value="UniProtKB-KW"/>
</dbReference>
<dbReference type="GO" id="GO:0005829">
    <property type="term" value="C:cytosol"/>
    <property type="evidence" value="ECO:0007669"/>
    <property type="project" value="TreeGrafter"/>
</dbReference>
<evidence type="ECO:0000313" key="6">
    <source>
        <dbReference type="Proteomes" id="UP000241769"/>
    </source>
</evidence>
<organism evidence="5 6">
    <name type="scientific">Planoprotostelium fungivorum</name>
    <dbReference type="NCBI Taxonomy" id="1890364"/>
    <lineage>
        <taxon>Eukaryota</taxon>
        <taxon>Amoebozoa</taxon>
        <taxon>Evosea</taxon>
        <taxon>Variosea</taxon>
        <taxon>Cavosteliida</taxon>
        <taxon>Cavosteliaceae</taxon>
        <taxon>Planoprotostelium</taxon>
    </lineage>
</organism>